<feature type="region of interest" description="Disordered" evidence="3">
    <location>
        <begin position="359"/>
        <end position="410"/>
    </location>
</feature>
<comment type="caution">
    <text evidence="5">The sequence shown here is derived from an EMBL/GenBank/DDBJ whole genome shotgun (WGS) entry which is preliminary data.</text>
</comment>
<feature type="compositionally biased region" description="Polar residues" evidence="3">
    <location>
        <begin position="90"/>
        <end position="104"/>
    </location>
</feature>
<sequence>MASSTPRKRPLAEDSTPRKSKKAKARKYAEDVDDEGDNDVHKPVEDHDSTERKATRKKKKGQEKRETGENREKKVKKEKRSKKDTEDQIETLSAHTQDESSTYPPENIVFPFYTQTVSLWIPLFPLGFDKPITCAATQHLDGLINHYAPQLGGYLLAYRNVNLADKAARPNPKHPPTDSTPATLASVDEYAVGFGWMTADVDLFVPSRGAWLEGTVILQNEGAIGISCWDKFNASIEAARLPKGWQYVEVADMDDELQRSAQLMDANDNQADSEVGENGGDGEHNTTFARAADTESVAPLQATGYWADVDGRPVEGKIRFRIKDFDVGLAGDNGYLAIEGTMLREDEERALRVKERARFASKRDMHGASGHKVRRLPEFSITQFGREDEEEESGRRVELYKGRGPGTPDS</sequence>
<evidence type="ECO:0000313" key="6">
    <source>
        <dbReference type="Proteomes" id="UP001642501"/>
    </source>
</evidence>
<feature type="region of interest" description="Disordered" evidence="3">
    <location>
        <begin position="1"/>
        <end position="104"/>
    </location>
</feature>
<dbReference type="Pfam" id="PF17875">
    <property type="entry name" value="RPA43_OB"/>
    <property type="match status" value="1"/>
</dbReference>
<reference evidence="5 6" key="1">
    <citation type="submission" date="2024-01" db="EMBL/GenBank/DDBJ databases">
        <authorList>
            <person name="Allen C."/>
            <person name="Tagirdzhanova G."/>
        </authorList>
    </citation>
    <scope>NUCLEOTIDE SEQUENCE [LARGE SCALE GENOMIC DNA]</scope>
    <source>
        <strain evidence="5 6">CBS 573.63</strain>
    </source>
</reference>
<evidence type="ECO:0000313" key="5">
    <source>
        <dbReference type="EMBL" id="CAK7274123.1"/>
    </source>
</evidence>
<keyword evidence="2" id="KW-0804">Transcription</keyword>
<accession>A0ABP0E2J6</accession>
<dbReference type="Proteomes" id="UP001642501">
    <property type="component" value="Unassembled WGS sequence"/>
</dbReference>
<evidence type="ECO:0000256" key="2">
    <source>
        <dbReference type="ARBA" id="ARBA00023163"/>
    </source>
</evidence>
<evidence type="ECO:0000256" key="3">
    <source>
        <dbReference type="SAM" id="MobiDB-lite"/>
    </source>
</evidence>
<dbReference type="InterPro" id="IPR036898">
    <property type="entry name" value="RNA_pol_Rpb7-like_N_sf"/>
</dbReference>
<feature type="domain" description="RPA43 OB" evidence="4">
    <location>
        <begin position="206"/>
        <end position="343"/>
    </location>
</feature>
<organism evidence="5 6">
    <name type="scientific">Sporothrix epigloea</name>
    <dbReference type="NCBI Taxonomy" id="1892477"/>
    <lineage>
        <taxon>Eukaryota</taxon>
        <taxon>Fungi</taxon>
        <taxon>Dikarya</taxon>
        <taxon>Ascomycota</taxon>
        <taxon>Pezizomycotina</taxon>
        <taxon>Sordariomycetes</taxon>
        <taxon>Sordariomycetidae</taxon>
        <taxon>Ophiostomatales</taxon>
        <taxon>Ophiostomataceae</taxon>
        <taxon>Sporothrix</taxon>
    </lineage>
</organism>
<keyword evidence="1" id="KW-0240">DNA-directed RNA polymerase</keyword>
<proteinExistence type="predicted"/>
<protein>
    <recommendedName>
        <fullName evidence="4">RPA43 OB domain-containing protein</fullName>
    </recommendedName>
</protein>
<dbReference type="Gene3D" id="2.40.50.1060">
    <property type="match status" value="1"/>
</dbReference>
<name>A0ABP0E2J6_9PEZI</name>
<dbReference type="Gene3D" id="3.30.1490.120">
    <property type="entry name" value="RNA polymerase Rpb7-like, N-terminal domain"/>
    <property type="match status" value="1"/>
</dbReference>
<gene>
    <name evidence="5" type="ORF">SEPCBS57363_005999</name>
</gene>
<dbReference type="InterPro" id="IPR041178">
    <property type="entry name" value="RPA43_OB"/>
</dbReference>
<dbReference type="EMBL" id="CAWUOM010000156">
    <property type="protein sequence ID" value="CAK7274123.1"/>
    <property type="molecule type" value="Genomic_DNA"/>
</dbReference>
<feature type="compositionally biased region" description="Basic and acidic residues" evidence="3">
    <location>
        <begin position="63"/>
        <end position="72"/>
    </location>
</feature>
<evidence type="ECO:0000256" key="1">
    <source>
        <dbReference type="ARBA" id="ARBA00022478"/>
    </source>
</evidence>
<keyword evidence="6" id="KW-1185">Reference proteome</keyword>
<feature type="compositionally biased region" description="Basic and acidic residues" evidence="3">
    <location>
        <begin position="38"/>
        <end position="53"/>
    </location>
</feature>
<evidence type="ECO:0000259" key="4">
    <source>
        <dbReference type="Pfam" id="PF17875"/>
    </source>
</evidence>